<gene>
    <name evidence="1" type="ORF">F3B51_27965</name>
</gene>
<protein>
    <submittedName>
        <fullName evidence="1">Uncharacterized protein</fullName>
    </submittedName>
</protein>
<name>A0A642C2T2_BACOV</name>
<evidence type="ECO:0000313" key="1">
    <source>
        <dbReference type="EMBL" id="KAA4636768.1"/>
    </source>
</evidence>
<dbReference type="EMBL" id="VWFN01000145">
    <property type="protein sequence ID" value="KAA4636768.1"/>
    <property type="molecule type" value="Genomic_DNA"/>
</dbReference>
<dbReference type="AlphaFoldDB" id="A0A642C2T2"/>
<comment type="caution">
    <text evidence="1">The sequence shown here is derived from an EMBL/GenBank/DDBJ whole genome shotgun (WGS) entry which is preliminary data.</text>
</comment>
<accession>A0A642C2T2</accession>
<organism evidence="1">
    <name type="scientific">Bacteroides ovatus</name>
    <dbReference type="NCBI Taxonomy" id="28116"/>
    <lineage>
        <taxon>Bacteria</taxon>
        <taxon>Pseudomonadati</taxon>
        <taxon>Bacteroidota</taxon>
        <taxon>Bacteroidia</taxon>
        <taxon>Bacteroidales</taxon>
        <taxon>Bacteroidaceae</taxon>
        <taxon>Bacteroides</taxon>
    </lineage>
</organism>
<reference evidence="1" key="1">
    <citation type="journal article" date="2019" name="Nat. Med.">
        <title>A library of human gut bacterial isolates paired with longitudinal multiomics data enables mechanistic microbiome research.</title>
        <authorList>
            <person name="Poyet M."/>
            <person name="Groussin M."/>
            <person name="Gibbons S.M."/>
            <person name="Avila-Pacheco J."/>
            <person name="Jiang X."/>
            <person name="Kearney S.M."/>
            <person name="Perrotta A.R."/>
            <person name="Berdy B."/>
            <person name="Zhao S."/>
            <person name="Lieberman T.D."/>
            <person name="Swanson P.K."/>
            <person name="Smith M."/>
            <person name="Roesemann S."/>
            <person name="Alexander J.E."/>
            <person name="Rich S.A."/>
            <person name="Livny J."/>
            <person name="Vlamakis H."/>
            <person name="Clish C."/>
            <person name="Bullock K."/>
            <person name="Deik A."/>
            <person name="Scott J."/>
            <person name="Pierce K.A."/>
            <person name="Xavier R.J."/>
            <person name="Alm E.J."/>
        </authorList>
    </citation>
    <scope>NUCLEOTIDE SEQUENCE</scope>
    <source>
        <strain evidence="1">BIOML-A13</strain>
    </source>
</reference>
<sequence length="85" mass="9578">MSKDRGANILAAIQQMAMDNNQGLRMTTTLVNVTEDQRGSIVGFGTEKEMSDDAKFQIRTGMPGEYLACAFFIKRSELKKYLEHE</sequence>
<proteinExistence type="predicted"/>